<keyword evidence="1" id="KW-0732">Signal</keyword>
<dbReference type="Proteomes" id="UP000800092">
    <property type="component" value="Unassembled WGS sequence"/>
</dbReference>
<keyword evidence="3" id="KW-1185">Reference proteome</keyword>
<reference evidence="2" key="1">
    <citation type="journal article" date="2020" name="Stud. Mycol.">
        <title>101 Dothideomycetes genomes: a test case for predicting lifestyles and emergence of pathogens.</title>
        <authorList>
            <person name="Haridas S."/>
            <person name="Albert R."/>
            <person name="Binder M."/>
            <person name="Bloem J."/>
            <person name="Labutti K."/>
            <person name="Salamov A."/>
            <person name="Andreopoulos B."/>
            <person name="Baker S."/>
            <person name="Barry K."/>
            <person name="Bills G."/>
            <person name="Bluhm B."/>
            <person name="Cannon C."/>
            <person name="Castanera R."/>
            <person name="Culley D."/>
            <person name="Daum C."/>
            <person name="Ezra D."/>
            <person name="Gonzalez J."/>
            <person name="Henrissat B."/>
            <person name="Kuo A."/>
            <person name="Liang C."/>
            <person name="Lipzen A."/>
            <person name="Lutzoni F."/>
            <person name="Magnuson J."/>
            <person name="Mondo S."/>
            <person name="Nolan M."/>
            <person name="Ohm R."/>
            <person name="Pangilinan J."/>
            <person name="Park H.-J."/>
            <person name="Ramirez L."/>
            <person name="Alfaro M."/>
            <person name="Sun H."/>
            <person name="Tritt A."/>
            <person name="Yoshinaga Y."/>
            <person name="Zwiers L.-H."/>
            <person name="Turgeon B."/>
            <person name="Goodwin S."/>
            <person name="Spatafora J."/>
            <person name="Crous P."/>
            <person name="Grigoriev I."/>
        </authorList>
    </citation>
    <scope>NUCLEOTIDE SEQUENCE</scope>
    <source>
        <strain evidence="2">Tuck. ex Michener</strain>
    </source>
</reference>
<accession>A0A6A6HCS3</accession>
<dbReference type="PANTHER" id="PTHR38792:SF3">
    <property type="entry name" value="BNR_ASP-BOX REPEAT DOMAIN PROTEIN (AFU_ORTHOLOGUE AFUA_7G06430)-RELATED"/>
    <property type="match status" value="1"/>
</dbReference>
<feature type="chain" id="PRO_5025684895" evidence="1">
    <location>
        <begin position="21"/>
        <end position="398"/>
    </location>
</feature>
<feature type="signal peptide" evidence="1">
    <location>
        <begin position="1"/>
        <end position="20"/>
    </location>
</feature>
<sequence length="398" mass="43658">MRLLGGGSLIFSLLSVGVNSQAADTFTNVTIFTPPSNYTTPKTLYARTLLLNQNCETDNVLLSTWENYSPEPPSVYFPIYKSTNLGESWQEISRVTDQVNGWGLRYQPFLYEMPQAIGNYSAGTILLAGNSIPTNLSNTQIDLYASTDKGYTWNFVSHIAAGGEALPDNGLTPVWEPFILTYNNQLVVYYSDQRDPAHGQKLVHQTSTDLRNWAVPVDDVAYSNYTFRPGMTTVAQLPTGQYIMTYEFYGAPEADFAVYYRISENPLNFNNATGQVVRASDGVVPTSSPYIVWSEAGGPNGTIVVSSGNDEAIFLNQELGNSANWTRVDTPAAQSYTRSLRVLPGQEQVLIVGGGVLNGANNSVQATTVNIGSNSSSAGDFPPFARCEKDTYRRRRSM</sequence>
<evidence type="ECO:0000256" key="1">
    <source>
        <dbReference type="SAM" id="SignalP"/>
    </source>
</evidence>
<protein>
    <submittedName>
        <fullName evidence="2">Glycoside hydrolase family 93 protein</fullName>
    </submittedName>
</protein>
<proteinExistence type="predicted"/>
<evidence type="ECO:0000313" key="3">
    <source>
        <dbReference type="Proteomes" id="UP000800092"/>
    </source>
</evidence>
<dbReference type="Gene3D" id="2.120.10.10">
    <property type="match status" value="1"/>
</dbReference>
<keyword evidence="2" id="KW-0378">Hydrolase</keyword>
<dbReference type="GO" id="GO:0016787">
    <property type="term" value="F:hydrolase activity"/>
    <property type="evidence" value="ECO:0007669"/>
    <property type="project" value="UniProtKB-KW"/>
</dbReference>
<dbReference type="OrthoDB" id="2130735at2759"/>
<dbReference type="AlphaFoldDB" id="A0A6A6HCS3"/>
<dbReference type="SUPFAM" id="SSF110296">
    <property type="entry name" value="Oligoxyloglucan reducing end-specific cellobiohydrolase"/>
    <property type="match status" value="1"/>
</dbReference>
<organism evidence="2 3">
    <name type="scientific">Viridothelium virens</name>
    <name type="common">Speckled blister lichen</name>
    <name type="synonym">Trypethelium virens</name>
    <dbReference type="NCBI Taxonomy" id="1048519"/>
    <lineage>
        <taxon>Eukaryota</taxon>
        <taxon>Fungi</taxon>
        <taxon>Dikarya</taxon>
        <taxon>Ascomycota</taxon>
        <taxon>Pezizomycotina</taxon>
        <taxon>Dothideomycetes</taxon>
        <taxon>Dothideomycetes incertae sedis</taxon>
        <taxon>Trypetheliales</taxon>
        <taxon>Trypetheliaceae</taxon>
        <taxon>Viridothelium</taxon>
    </lineage>
</organism>
<dbReference type="EMBL" id="ML991788">
    <property type="protein sequence ID" value="KAF2235926.1"/>
    <property type="molecule type" value="Genomic_DNA"/>
</dbReference>
<dbReference type="PANTHER" id="PTHR38792">
    <property type="entry name" value="BNR/ASP-BOX REPEAT DOMAIN PROTEIN (AFU_ORTHOLOGUE AFUA_7G06430)-RELATED"/>
    <property type="match status" value="1"/>
</dbReference>
<gene>
    <name evidence="2" type="ORF">EV356DRAFT_444131</name>
</gene>
<evidence type="ECO:0000313" key="2">
    <source>
        <dbReference type="EMBL" id="KAF2235926.1"/>
    </source>
</evidence>
<name>A0A6A6HCS3_VIRVR</name>